<comment type="caution">
    <text evidence="1">The sequence shown here is derived from an EMBL/GenBank/DDBJ whole genome shotgun (WGS) entry which is preliminary data.</text>
</comment>
<proteinExistence type="predicted"/>
<dbReference type="AlphaFoldDB" id="X1SFP6"/>
<name>X1SFP6_9ZZZZ</name>
<dbReference type="InterPro" id="IPR036691">
    <property type="entry name" value="Endo/exonu/phosph_ase_sf"/>
</dbReference>
<dbReference type="SUPFAM" id="SSF56219">
    <property type="entry name" value="DNase I-like"/>
    <property type="match status" value="1"/>
</dbReference>
<reference evidence="1" key="1">
    <citation type="journal article" date="2014" name="Front. Microbiol.">
        <title>High frequency of phylogenetically diverse reductive dehalogenase-homologous genes in deep subseafloor sedimentary metagenomes.</title>
        <authorList>
            <person name="Kawai M."/>
            <person name="Futagami T."/>
            <person name="Toyoda A."/>
            <person name="Takaki Y."/>
            <person name="Nishi S."/>
            <person name="Hori S."/>
            <person name="Arai W."/>
            <person name="Tsubouchi T."/>
            <person name="Morono Y."/>
            <person name="Uchiyama I."/>
            <person name="Ito T."/>
            <person name="Fujiyama A."/>
            <person name="Inagaki F."/>
            <person name="Takami H."/>
        </authorList>
    </citation>
    <scope>NUCLEOTIDE SEQUENCE</scope>
    <source>
        <strain evidence="1">Expedition CK06-06</strain>
    </source>
</reference>
<feature type="non-terminal residue" evidence="1">
    <location>
        <position position="1"/>
    </location>
</feature>
<dbReference type="EMBL" id="BARW01012902">
    <property type="protein sequence ID" value="GAI74240.1"/>
    <property type="molecule type" value="Genomic_DNA"/>
</dbReference>
<accession>X1SFP6</accession>
<organism evidence="1">
    <name type="scientific">marine sediment metagenome</name>
    <dbReference type="NCBI Taxonomy" id="412755"/>
    <lineage>
        <taxon>unclassified sequences</taxon>
        <taxon>metagenomes</taxon>
        <taxon>ecological metagenomes</taxon>
    </lineage>
</organism>
<evidence type="ECO:0008006" key="2">
    <source>
        <dbReference type="Google" id="ProtNLM"/>
    </source>
</evidence>
<dbReference type="Gene3D" id="3.60.10.10">
    <property type="entry name" value="Endonuclease/exonuclease/phosphatase"/>
    <property type="match status" value="1"/>
</dbReference>
<protein>
    <recommendedName>
        <fullName evidence="2">Endonuclease/exonuclease/phosphatase domain-containing protein</fullName>
    </recommendedName>
</protein>
<gene>
    <name evidence="1" type="ORF">S12H4_24012</name>
</gene>
<sequence>LKDGQVRFSDKEGRWDARERSVIQGLTEYNLYDIFRLLNGYESQEFSWLLRRKGKIIARRRFDHIFAAKTLNPDTCDYIHSFRKELLSDHSAIEATFKI</sequence>
<evidence type="ECO:0000313" key="1">
    <source>
        <dbReference type="EMBL" id="GAI74240.1"/>
    </source>
</evidence>